<evidence type="ECO:0000256" key="5">
    <source>
        <dbReference type="ARBA" id="ARBA00022728"/>
    </source>
</evidence>
<keyword evidence="12" id="KW-1185">Reference proteome</keyword>
<dbReference type="InterPro" id="IPR038514">
    <property type="entry name" value="AAR2_C_sf"/>
</dbReference>
<dbReference type="Pfam" id="PF05282">
    <property type="entry name" value="AAR2"/>
    <property type="match status" value="1"/>
</dbReference>
<dbReference type="FunFam" id="1.25.40.550:FF:000001">
    <property type="entry name" value="AAR2 splicing factor homolog"/>
    <property type="match status" value="1"/>
</dbReference>
<comment type="function">
    <text evidence="1">Component of the U5 snRNP complex that is required for spliceosome assembly and for pre-mRNA splicing.</text>
</comment>
<dbReference type="GO" id="GO:0005681">
    <property type="term" value="C:spliceosomal complex"/>
    <property type="evidence" value="ECO:0007669"/>
    <property type="project" value="UniProtKB-KW"/>
</dbReference>
<gene>
    <name evidence="11" type="ORF">B4U79_05117</name>
</gene>
<evidence type="ECO:0000256" key="2">
    <source>
        <dbReference type="ARBA" id="ARBA00006281"/>
    </source>
</evidence>
<evidence type="ECO:0000313" key="12">
    <source>
        <dbReference type="Proteomes" id="UP000285301"/>
    </source>
</evidence>
<accession>A0A3S4REN9</accession>
<organism evidence="11 12">
    <name type="scientific">Dinothrombium tinctorium</name>
    <dbReference type="NCBI Taxonomy" id="1965070"/>
    <lineage>
        <taxon>Eukaryota</taxon>
        <taxon>Metazoa</taxon>
        <taxon>Ecdysozoa</taxon>
        <taxon>Arthropoda</taxon>
        <taxon>Chelicerata</taxon>
        <taxon>Arachnida</taxon>
        <taxon>Acari</taxon>
        <taxon>Acariformes</taxon>
        <taxon>Trombidiformes</taxon>
        <taxon>Prostigmata</taxon>
        <taxon>Anystina</taxon>
        <taxon>Parasitengona</taxon>
        <taxon>Trombidioidea</taxon>
        <taxon>Trombidiidae</taxon>
        <taxon>Dinothrombium</taxon>
    </lineage>
</organism>
<dbReference type="PANTHER" id="PTHR12689:SF4">
    <property type="entry name" value="PROTEIN AAR2 HOMOLOG"/>
    <property type="match status" value="1"/>
</dbReference>
<dbReference type="Gene3D" id="2.60.34.20">
    <property type="match status" value="1"/>
</dbReference>
<protein>
    <recommendedName>
        <fullName evidence="3">Protein AAR2 homolog</fullName>
    </recommendedName>
    <alternativeName>
        <fullName evidence="7">AAR2 splicing factor homolog</fullName>
    </alternativeName>
</protein>
<dbReference type="Pfam" id="PF20981">
    <property type="entry name" value="AAR2_1st"/>
    <property type="match status" value="1"/>
</dbReference>
<evidence type="ECO:0000256" key="7">
    <source>
        <dbReference type="ARBA" id="ARBA00030625"/>
    </source>
</evidence>
<dbReference type="CDD" id="cd13777">
    <property type="entry name" value="Aar2_N"/>
    <property type="match status" value="1"/>
</dbReference>
<evidence type="ECO:0000256" key="8">
    <source>
        <dbReference type="ARBA" id="ARBA00047009"/>
    </source>
</evidence>
<evidence type="ECO:0000256" key="4">
    <source>
        <dbReference type="ARBA" id="ARBA00022664"/>
    </source>
</evidence>
<feature type="domain" description="AAR2 N-terminal" evidence="10">
    <location>
        <begin position="12"/>
        <end position="146"/>
    </location>
</feature>
<dbReference type="AlphaFoldDB" id="A0A3S4REN9"/>
<evidence type="ECO:0000313" key="11">
    <source>
        <dbReference type="EMBL" id="RWS15254.1"/>
    </source>
</evidence>
<evidence type="ECO:0000256" key="3">
    <source>
        <dbReference type="ARBA" id="ARBA00016372"/>
    </source>
</evidence>
<evidence type="ECO:0000259" key="10">
    <source>
        <dbReference type="Pfam" id="PF20981"/>
    </source>
</evidence>
<dbReference type="CDD" id="cd13778">
    <property type="entry name" value="Aar2_C"/>
    <property type="match status" value="1"/>
</dbReference>
<dbReference type="FunFam" id="2.60.34.20:FF:000001">
    <property type="entry name" value="protein AAR2 homolog"/>
    <property type="match status" value="1"/>
</dbReference>
<keyword evidence="5" id="KW-0747">Spliceosome</keyword>
<dbReference type="EMBL" id="NCKU01000507">
    <property type="protein sequence ID" value="RWS15254.1"/>
    <property type="molecule type" value="Genomic_DNA"/>
</dbReference>
<dbReference type="InterPro" id="IPR033647">
    <property type="entry name" value="Aar2_N"/>
</dbReference>
<dbReference type="STRING" id="1965070.A0A3S4REN9"/>
<comment type="similarity">
    <text evidence="2">Belongs to the AAR2 family.</text>
</comment>
<comment type="caution">
    <text evidence="11">The sequence shown here is derived from an EMBL/GenBank/DDBJ whole genome shotgun (WGS) entry which is preliminary data.</text>
</comment>
<dbReference type="Proteomes" id="UP000285301">
    <property type="component" value="Unassembled WGS sequence"/>
</dbReference>
<dbReference type="GO" id="GO:0000244">
    <property type="term" value="P:spliceosomal tri-snRNP complex assembly"/>
    <property type="evidence" value="ECO:0007669"/>
    <property type="project" value="TreeGrafter"/>
</dbReference>
<proteinExistence type="inferred from homology"/>
<keyword evidence="4" id="KW-0507">mRNA processing</keyword>
<reference evidence="11 12" key="1">
    <citation type="journal article" date="2018" name="Gigascience">
        <title>Genomes of trombidid mites reveal novel predicted allergens and laterally-transferred genes associated with secondary metabolism.</title>
        <authorList>
            <person name="Dong X."/>
            <person name="Chaisiri K."/>
            <person name="Xia D."/>
            <person name="Armstrong S.D."/>
            <person name="Fang Y."/>
            <person name="Donnelly M.J."/>
            <person name="Kadowaki T."/>
            <person name="McGarry J.W."/>
            <person name="Darby A.C."/>
            <person name="Makepeace B.L."/>
        </authorList>
    </citation>
    <scope>NUCLEOTIDE SEQUENCE [LARGE SCALE GENOMIC DNA]</scope>
    <source>
        <strain evidence="11">UoL-WK</strain>
    </source>
</reference>
<evidence type="ECO:0000256" key="6">
    <source>
        <dbReference type="ARBA" id="ARBA00023187"/>
    </source>
</evidence>
<dbReference type="InterPro" id="IPR033648">
    <property type="entry name" value="AAR2_C"/>
</dbReference>
<keyword evidence="6" id="KW-0508">mRNA splicing</keyword>
<comment type="subunit">
    <text evidence="8">Interacts with PRPF8 (via RNase H homology domain). Component of a U5 snRNP complex that contains PRPF8.</text>
</comment>
<dbReference type="PANTHER" id="PTHR12689">
    <property type="entry name" value="A1 CISTRON SPLICING FACTOR AAR2-RELATED"/>
    <property type="match status" value="1"/>
</dbReference>
<dbReference type="OrthoDB" id="201752at2759"/>
<evidence type="ECO:0000256" key="1">
    <source>
        <dbReference type="ARBA" id="ARBA00003708"/>
    </source>
</evidence>
<dbReference type="Gene3D" id="1.25.40.550">
    <property type="entry name" value="Aar2, C-terminal domain-like"/>
    <property type="match status" value="1"/>
</dbReference>
<dbReference type="InterPro" id="IPR007946">
    <property type="entry name" value="AAR2"/>
</dbReference>
<sequence>MDEESARKLLDEGATFILLDIPVGSELGIDCNVYRIGEKFRGIKMIPRGLHFIYYSVVSNSDHKSLAPRTGFFHVFEAREMLVKKWHAFNEDISDEEVSEEEKYRFECNLRGTLDQFLAPYPLDNHRKWVGLTDYITESVLNALNPKCGKIKSVTELIPQQYSSSHQSDNELSSMRLSPSLSTNPEDLLPQMKANPESAIRFAEIPKQRHPLGATPSEITKHNIDSSFILQQLMSQNPDRLYILGELQFAFVSFLVGQVFDAFERWKLLLQIMCKSDEAIAKHTDIYINFIRVLYFQLEEAPSDLFVDIVDKDNVLTRNLYEFFSNIELREAIDENLRKRAQKFKRYLTNKFKWDFDTEPEDEAPVVV</sequence>
<dbReference type="InterPro" id="IPR038516">
    <property type="entry name" value="AAR2_N_sf"/>
</dbReference>
<evidence type="ECO:0000259" key="9">
    <source>
        <dbReference type="Pfam" id="PF05282"/>
    </source>
</evidence>
<feature type="domain" description="AAR2 C-terminal" evidence="9">
    <location>
        <begin position="202"/>
        <end position="357"/>
    </location>
</feature>
<name>A0A3S4REN9_9ACAR</name>